<dbReference type="GO" id="GO:0006412">
    <property type="term" value="P:translation"/>
    <property type="evidence" value="ECO:0007669"/>
    <property type="project" value="InterPro"/>
</dbReference>
<dbReference type="InterPro" id="IPR052571">
    <property type="entry name" value="Mt_RNA_Methyltransferase"/>
</dbReference>
<dbReference type="OrthoDB" id="9799639at2"/>
<dbReference type="SUPFAM" id="SSF53335">
    <property type="entry name" value="S-adenosyl-L-methionine-dependent methyltransferases"/>
    <property type="match status" value="1"/>
</dbReference>
<dbReference type="InterPro" id="IPR029063">
    <property type="entry name" value="SAM-dependent_MTases_sf"/>
</dbReference>
<accession>A0A328AG71</accession>
<keyword evidence="3" id="KW-0408">Iron</keyword>
<dbReference type="GO" id="GO:0015935">
    <property type="term" value="C:small ribosomal subunit"/>
    <property type="evidence" value="ECO:0007669"/>
    <property type="project" value="TreeGrafter"/>
</dbReference>
<gene>
    <name evidence="5" type="ORF">DJ017_02730</name>
</gene>
<keyword evidence="1" id="KW-0479">Metal-binding</keyword>
<dbReference type="AlphaFoldDB" id="A0A328AG71"/>
<dbReference type="GO" id="GO:0051536">
    <property type="term" value="F:iron-sulfur cluster binding"/>
    <property type="evidence" value="ECO:0007669"/>
    <property type="project" value="UniProtKB-KW"/>
</dbReference>
<dbReference type="GO" id="GO:0003735">
    <property type="term" value="F:structural constituent of ribosome"/>
    <property type="evidence" value="ECO:0007669"/>
    <property type="project" value="TreeGrafter"/>
</dbReference>
<comment type="caution">
    <text evidence="5">The sequence shown here is derived from an EMBL/GenBank/DDBJ whole genome shotgun (WGS) entry which is preliminary data.</text>
</comment>
<dbReference type="GO" id="GO:0046872">
    <property type="term" value="F:metal ion binding"/>
    <property type="evidence" value="ECO:0007669"/>
    <property type="project" value="UniProtKB-KW"/>
</dbReference>
<dbReference type="GO" id="GO:0008168">
    <property type="term" value="F:methyltransferase activity"/>
    <property type="evidence" value="ECO:0007669"/>
    <property type="project" value="InterPro"/>
</dbReference>
<evidence type="ECO:0000256" key="2">
    <source>
        <dbReference type="ARBA" id="ARBA00022946"/>
    </source>
</evidence>
<keyword evidence="6" id="KW-1185">Reference proteome</keyword>
<proteinExistence type="predicted"/>
<evidence type="ECO:0000256" key="1">
    <source>
        <dbReference type="ARBA" id="ARBA00022723"/>
    </source>
</evidence>
<reference evidence="6" key="1">
    <citation type="submission" date="2018-05" db="EMBL/GenBank/DDBJ databases">
        <authorList>
            <person name="Li X."/>
        </authorList>
    </citation>
    <scope>NUCLEOTIDE SEQUENCE [LARGE SCALE GENOMIC DNA]</scope>
    <source>
        <strain evidence="6">LX32</strain>
    </source>
</reference>
<organism evidence="5 6">
    <name type="scientific">Phenylobacterium soli</name>
    <dbReference type="NCBI Taxonomy" id="2170551"/>
    <lineage>
        <taxon>Bacteria</taxon>
        <taxon>Pseudomonadati</taxon>
        <taxon>Pseudomonadota</taxon>
        <taxon>Alphaproteobacteria</taxon>
        <taxon>Caulobacterales</taxon>
        <taxon>Caulobacteraceae</taxon>
        <taxon>Phenylobacterium</taxon>
    </lineage>
</organism>
<sequence>MSVELPAPLRAAIEQELEGVSRKDLAQRAGRTTAAYRAGQGSAGVIRSTADALAYALARLPATYAACTSVLDALAEAAPGFAPRSLLDAGVGTGAASWAASAAFDLSAVSWLDESAIFLDLAQRLAKAGPAPLKGADARRGDLAAGGPLPKAELVMASYAIAEIAPAAQGRVVGALWEACEGVLALVEPGTPAGFQRILAARRELIEAGARILAPCPNAGDCPLAAPDWCHFSVRLPRSRDHRLAKGAEVPFEDEKFAYLLAARPTVEVEPPAGRILAPPRAGKAGVELKVCGRDGLETRAVPRRDKAAYAAVRRLGWGDRLP</sequence>
<dbReference type="PANTHER" id="PTHR13184:SF5">
    <property type="entry name" value="METHYLTRANSFERASE-LIKE PROTEIN 17, MITOCHONDRIAL"/>
    <property type="match status" value="1"/>
</dbReference>
<dbReference type="PANTHER" id="PTHR13184">
    <property type="entry name" value="37S RIBOSOMAL PROTEIN S22"/>
    <property type="match status" value="1"/>
</dbReference>
<evidence type="ECO:0000313" key="5">
    <source>
        <dbReference type="EMBL" id="RAK53517.1"/>
    </source>
</evidence>
<keyword evidence="2" id="KW-0809">Transit peptide</keyword>
<evidence type="ECO:0000313" key="6">
    <source>
        <dbReference type="Proteomes" id="UP000249254"/>
    </source>
</evidence>
<dbReference type="InterPro" id="IPR015324">
    <property type="entry name" value="Ribosomal_Rsm22-like"/>
</dbReference>
<name>A0A328AG71_9CAUL</name>
<dbReference type="Gene3D" id="3.40.50.150">
    <property type="entry name" value="Vaccinia Virus protein VP39"/>
    <property type="match status" value="1"/>
</dbReference>
<dbReference type="EMBL" id="QFYQ01000001">
    <property type="protein sequence ID" value="RAK53517.1"/>
    <property type="molecule type" value="Genomic_DNA"/>
</dbReference>
<evidence type="ECO:0000256" key="4">
    <source>
        <dbReference type="ARBA" id="ARBA00023014"/>
    </source>
</evidence>
<dbReference type="Proteomes" id="UP000249254">
    <property type="component" value="Unassembled WGS sequence"/>
</dbReference>
<evidence type="ECO:0008006" key="7">
    <source>
        <dbReference type="Google" id="ProtNLM"/>
    </source>
</evidence>
<dbReference type="Pfam" id="PF09243">
    <property type="entry name" value="Rsm22"/>
    <property type="match status" value="1"/>
</dbReference>
<protein>
    <recommendedName>
        <fullName evidence="7">rRNA methyltransferase</fullName>
    </recommendedName>
</protein>
<evidence type="ECO:0000256" key="3">
    <source>
        <dbReference type="ARBA" id="ARBA00023004"/>
    </source>
</evidence>
<keyword evidence="4" id="KW-0411">Iron-sulfur</keyword>
<dbReference type="RefSeq" id="WP_111527269.1">
    <property type="nucleotide sequence ID" value="NZ_JBHRSG010000005.1"/>
</dbReference>